<keyword evidence="3" id="KW-1185">Reference proteome</keyword>
<feature type="region of interest" description="Disordered" evidence="1">
    <location>
        <begin position="97"/>
        <end position="152"/>
    </location>
</feature>
<feature type="region of interest" description="Disordered" evidence="1">
    <location>
        <begin position="1"/>
        <end position="84"/>
    </location>
</feature>
<protein>
    <submittedName>
        <fullName evidence="2">Uncharacterized protein</fullName>
    </submittedName>
</protein>
<comment type="caution">
    <text evidence="2">The sequence shown here is derived from an EMBL/GenBank/DDBJ whole genome shotgun (WGS) entry which is preliminary data.</text>
</comment>
<reference evidence="2 3" key="1">
    <citation type="journal article" date="2024" name="J Genomics">
        <title>Draft genome sequencing and assembly of Favolaschia claudopus CIRM-BRFM 2984 isolated from oak limbs.</title>
        <authorList>
            <person name="Navarro D."/>
            <person name="Drula E."/>
            <person name="Chaduli D."/>
            <person name="Cazenave R."/>
            <person name="Ahrendt S."/>
            <person name="Wang J."/>
            <person name="Lipzen A."/>
            <person name="Daum C."/>
            <person name="Barry K."/>
            <person name="Grigoriev I.V."/>
            <person name="Favel A."/>
            <person name="Rosso M.N."/>
            <person name="Martin F."/>
        </authorList>
    </citation>
    <scope>NUCLEOTIDE SEQUENCE [LARGE SCALE GENOMIC DNA]</scope>
    <source>
        <strain evidence="2 3">CIRM-BRFM 2984</strain>
    </source>
</reference>
<dbReference type="AlphaFoldDB" id="A0AAW0AAZ4"/>
<name>A0AAW0AAZ4_9AGAR</name>
<feature type="compositionally biased region" description="Low complexity" evidence="1">
    <location>
        <begin position="55"/>
        <end position="77"/>
    </location>
</feature>
<evidence type="ECO:0000313" key="3">
    <source>
        <dbReference type="Proteomes" id="UP001362999"/>
    </source>
</evidence>
<evidence type="ECO:0000313" key="2">
    <source>
        <dbReference type="EMBL" id="KAK7005820.1"/>
    </source>
</evidence>
<accession>A0AAW0AAZ4</accession>
<feature type="compositionally biased region" description="Basic residues" evidence="1">
    <location>
        <begin position="136"/>
        <end position="152"/>
    </location>
</feature>
<gene>
    <name evidence="2" type="ORF">R3P38DRAFT_3214763</name>
</gene>
<evidence type="ECO:0000256" key="1">
    <source>
        <dbReference type="SAM" id="MobiDB-lite"/>
    </source>
</evidence>
<feature type="compositionally biased region" description="Low complexity" evidence="1">
    <location>
        <begin position="16"/>
        <end position="25"/>
    </location>
</feature>
<proteinExistence type="predicted"/>
<feature type="compositionally biased region" description="Polar residues" evidence="1">
    <location>
        <begin position="1"/>
        <end position="11"/>
    </location>
</feature>
<dbReference type="EMBL" id="JAWWNJ010000077">
    <property type="protein sequence ID" value="KAK7005820.1"/>
    <property type="molecule type" value="Genomic_DNA"/>
</dbReference>
<sequence length="152" mass="16006">MSSHWSNSSAGPTLPPLHTLNLLPPSYAQRRGGSPPDAYDPSCPRLHVPHHRRASTSTASSSRTPSPVPSTSSSSASQKLTLIPSSMEDADAVVLVPSPDAPAIPGTRPGQSLLLTGPSIEQFRGSGGSRSVPKGTRLHPYRFANRRRPSAV</sequence>
<dbReference type="Proteomes" id="UP001362999">
    <property type="component" value="Unassembled WGS sequence"/>
</dbReference>
<organism evidence="2 3">
    <name type="scientific">Favolaschia claudopus</name>
    <dbReference type="NCBI Taxonomy" id="2862362"/>
    <lineage>
        <taxon>Eukaryota</taxon>
        <taxon>Fungi</taxon>
        <taxon>Dikarya</taxon>
        <taxon>Basidiomycota</taxon>
        <taxon>Agaricomycotina</taxon>
        <taxon>Agaricomycetes</taxon>
        <taxon>Agaricomycetidae</taxon>
        <taxon>Agaricales</taxon>
        <taxon>Marasmiineae</taxon>
        <taxon>Mycenaceae</taxon>
        <taxon>Favolaschia</taxon>
    </lineage>
</organism>